<evidence type="ECO:0000313" key="2">
    <source>
        <dbReference type="EMBL" id="MBM2621044.1"/>
    </source>
</evidence>
<feature type="region of interest" description="Disordered" evidence="1">
    <location>
        <begin position="22"/>
        <end position="80"/>
    </location>
</feature>
<feature type="compositionally biased region" description="Basic and acidic residues" evidence="1">
    <location>
        <begin position="42"/>
        <end position="62"/>
    </location>
</feature>
<evidence type="ECO:0000313" key="3">
    <source>
        <dbReference type="Proteomes" id="UP000632138"/>
    </source>
</evidence>
<organism evidence="2 3">
    <name type="scientific">Paractinoplanes ovalisporus</name>
    <dbReference type="NCBI Taxonomy" id="2810368"/>
    <lineage>
        <taxon>Bacteria</taxon>
        <taxon>Bacillati</taxon>
        <taxon>Actinomycetota</taxon>
        <taxon>Actinomycetes</taxon>
        <taxon>Micromonosporales</taxon>
        <taxon>Micromonosporaceae</taxon>
        <taxon>Paractinoplanes</taxon>
    </lineage>
</organism>
<name>A0ABS2AMF3_9ACTN</name>
<gene>
    <name evidence="2" type="ORF">JIG36_36645</name>
</gene>
<protein>
    <submittedName>
        <fullName evidence="2">Uncharacterized protein</fullName>
    </submittedName>
</protein>
<sequence length="80" mass="8341">MSGPQAIPFVATITEDFGRKVREEGGVYPGGPIVGASDAEEDAVHSGARDEQLAVDVTRDSDGVPVGADDVEEDKRRSGV</sequence>
<keyword evidence="3" id="KW-1185">Reference proteome</keyword>
<proteinExistence type="predicted"/>
<accession>A0ABS2AMF3</accession>
<dbReference type="Proteomes" id="UP000632138">
    <property type="component" value="Unassembled WGS sequence"/>
</dbReference>
<comment type="caution">
    <text evidence="2">The sequence shown here is derived from an EMBL/GenBank/DDBJ whole genome shotgun (WGS) entry which is preliminary data.</text>
</comment>
<evidence type="ECO:0000256" key="1">
    <source>
        <dbReference type="SAM" id="MobiDB-lite"/>
    </source>
</evidence>
<reference evidence="2 3" key="1">
    <citation type="submission" date="2021-01" db="EMBL/GenBank/DDBJ databases">
        <title>Actinoplanes sp. nov. LDG1-06 isolated from lichen.</title>
        <authorList>
            <person name="Saeng-In P."/>
            <person name="Phongsopitanun W."/>
            <person name="Kanchanasin P."/>
            <person name="Yuki M."/>
            <person name="Kudo T."/>
            <person name="Ohkuma M."/>
            <person name="Tanasupawat S."/>
        </authorList>
    </citation>
    <scope>NUCLEOTIDE SEQUENCE [LARGE SCALE GENOMIC DNA]</scope>
    <source>
        <strain evidence="2 3">LDG1-06</strain>
    </source>
</reference>
<dbReference type="EMBL" id="JAENHP010000017">
    <property type="protein sequence ID" value="MBM2621044.1"/>
    <property type="molecule type" value="Genomic_DNA"/>
</dbReference>